<dbReference type="RefSeq" id="WP_038590654.1">
    <property type="nucleotide sequence ID" value="NZ_HG938353.1"/>
</dbReference>
<organism evidence="3 4">
    <name type="scientific">Neorhizobium galegae bv. orientalis str. HAMBI 540</name>
    <dbReference type="NCBI Taxonomy" id="1028800"/>
    <lineage>
        <taxon>Bacteria</taxon>
        <taxon>Pseudomonadati</taxon>
        <taxon>Pseudomonadota</taxon>
        <taxon>Alphaproteobacteria</taxon>
        <taxon>Hyphomicrobiales</taxon>
        <taxon>Rhizobiaceae</taxon>
        <taxon>Rhizobium/Agrobacterium group</taxon>
        <taxon>Neorhizobium</taxon>
    </lineage>
</organism>
<evidence type="ECO:0000313" key="3">
    <source>
        <dbReference type="EMBL" id="CDN49756.1"/>
    </source>
</evidence>
<dbReference type="GO" id="GO:0051301">
    <property type="term" value="P:cell division"/>
    <property type="evidence" value="ECO:0007669"/>
    <property type="project" value="UniProtKB-KW"/>
</dbReference>
<dbReference type="PATRIC" id="fig|1028800.3.peg.3648"/>
<evidence type="ECO:0000256" key="1">
    <source>
        <dbReference type="SAM" id="MobiDB-lite"/>
    </source>
</evidence>
<dbReference type="InterPro" id="IPR004513">
    <property type="entry name" value="FtsX"/>
</dbReference>
<dbReference type="Proteomes" id="UP000028181">
    <property type="component" value="Chromosome I"/>
</dbReference>
<dbReference type="GO" id="GO:0016020">
    <property type="term" value="C:membrane"/>
    <property type="evidence" value="ECO:0007669"/>
    <property type="project" value="InterPro"/>
</dbReference>
<feature type="transmembrane region" description="Helical" evidence="2">
    <location>
        <begin position="300"/>
        <end position="323"/>
    </location>
</feature>
<dbReference type="GeneID" id="24258977"/>
<dbReference type="EMBL" id="HG938353">
    <property type="protein sequence ID" value="CDN49756.1"/>
    <property type="molecule type" value="Genomic_DNA"/>
</dbReference>
<dbReference type="eggNOG" id="COG2177">
    <property type="taxonomic scope" value="Bacteria"/>
</dbReference>
<evidence type="ECO:0000313" key="4">
    <source>
        <dbReference type="Proteomes" id="UP000028181"/>
    </source>
</evidence>
<proteinExistence type="predicted"/>
<dbReference type="KEGG" id="ngg:RG540_CH35980"/>
<protein>
    <submittedName>
        <fullName evidence="3">Cell division ABC transporter (Membrane component)</fullName>
    </submittedName>
</protein>
<feature type="transmembrane region" description="Helical" evidence="2">
    <location>
        <begin position="55"/>
        <end position="77"/>
    </location>
</feature>
<keyword evidence="4" id="KW-1185">Reference proteome</keyword>
<keyword evidence="2" id="KW-0812">Transmembrane</keyword>
<dbReference type="GO" id="GO:0032153">
    <property type="term" value="C:cell division site"/>
    <property type="evidence" value="ECO:0007669"/>
    <property type="project" value="TreeGrafter"/>
</dbReference>
<keyword evidence="3" id="KW-0131">Cell cycle</keyword>
<reference evidence="4" key="1">
    <citation type="journal article" date="2014" name="BMC Genomics">
        <title>Genome sequencing of two Neorhizobium galegae strains reveals a noeT gene responsible for the unusual acetylation of the nodulation factors.</title>
        <authorList>
            <person name="Osterman J."/>
            <person name="Marsh J."/>
            <person name="Laine P.K."/>
            <person name="Zeng Z."/>
            <person name="Alatalo E."/>
            <person name="Sullivan J.T."/>
            <person name="Young J.P."/>
            <person name="Thomas-Oates J."/>
            <person name="Paulin L."/>
            <person name="Lindstrom K."/>
        </authorList>
    </citation>
    <scope>NUCLEOTIDE SEQUENCE [LARGE SCALE GENOMIC DNA]</scope>
    <source>
        <strain evidence="4">HAMBI 540</strain>
    </source>
</reference>
<keyword evidence="3" id="KW-0132">Cell division</keyword>
<name>A0A068SVH5_NEOGA</name>
<gene>
    <name evidence="3" type="ORF">RG540_CH35980</name>
</gene>
<accession>A0A068SVH5</accession>
<dbReference type="PANTHER" id="PTHR47755:SF1">
    <property type="entry name" value="CELL DIVISION PROTEIN FTSX"/>
    <property type="match status" value="1"/>
</dbReference>
<sequence>MNELSRPKATKSAQSPKPESERQAQPAGQKQARRVEMRVRPTAPILPPSNIQGNALMVVIAIMAFLACLTLGAVSMVRATASSWQSQISREITIQIKPDDGLDMDAALKKARDLALTFVGTREGTIMDESATARLLEPWLGTGLNFDDLPIPRLVIITIDEQNPPDFAGMRDLLKTEIPQAFLDDHRTWVDRLVSMAHTTVLIGMGVLILVFTAMILTVIFATRGALSGNRHIVEVLHFVGAESSFVAGEFQKHFLKISIKGSAAGGALAAAMFAIANMWQANSLATPESDQASALFGSFTIGVGGYLGIFATMIVIALLTTLTARFTVMRTIDEIDLIRSDPSRSDGLSAS</sequence>
<evidence type="ECO:0000256" key="2">
    <source>
        <dbReference type="SAM" id="Phobius"/>
    </source>
</evidence>
<keyword evidence="2" id="KW-0472">Membrane</keyword>
<keyword evidence="2" id="KW-1133">Transmembrane helix</keyword>
<feature type="region of interest" description="Disordered" evidence="1">
    <location>
        <begin position="1"/>
        <end position="35"/>
    </location>
</feature>
<dbReference type="PANTHER" id="PTHR47755">
    <property type="entry name" value="CELL DIVISION PROTEIN FTSX"/>
    <property type="match status" value="1"/>
</dbReference>
<feature type="transmembrane region" description="Helical" evidence="2">
    <location>
        <begin position="201"/>
        <end position="222"/>
    </location>
</feature>
<dbReference type="AlphaFoldDB" id="A0A068SVH5"/>
<dbReference type="HOGENOM" id="CLU_067538_0_0_5"/>
<feature type="transmembrane region" description="Helical" evidence="2">
    <location>
        <begin position="262"/>
        <end position="280"/>
    </location>
</feature>